<evidence type="ECO:0000313" key="12">
    <source>
        <dbReference type="Proteomes" id="UP000325113"/>
    </source>
</evidence>
<organism evidence="5 10">
    <name type="scientific">Cafeteria roenbergensis</name>
    <name type="common">Marine flagellate</name>
    <dbReference type="NCBI Taxonomy" id="33653"/>
    <lineage>
        <taxon>Eukaryota</taxon>
        <taxon>Sar</taxon>
        <taxon>Stramenopiles</taxon>
        <taxon>Bigyra</taxon>
        <taxon>Opalozoa</taxon>
        <taxon>Bicosoecida</taxon>
        <taxon>Cafeteriaceae</taxon>
        <taxon>Cafeteria</taxon>
    </lineage>
</organism>
<dbReference type="Proteomes" id="UP000324907">
    <property type="component" value="Unassembled WGS sequence"/>
</dbReference>
<evidence type="ECO:0000313" key="9">
    <source>
        <dbReference type="Proteomes" id="UP000322899"/>
    </source>
</evidence>
<evidence type="ECO:0000313" key="5">
    <source>
        <dbReference type="EMBL" id="KAA0152356.1"/>
    </source>
</evidence>
<dbReference type="Pfam" id="PF00203">
    <property type="entry name" value="Ribosomal_S19"/>
    <property type="match status" value="1"/>
</dbReference>
<protein>
    <recommendedName>
        <fullName evidence="13">40S ribosomal protein S15</fullName>
    </recommendedName>
</protein>
<evidence type="ECO:0000256" key="1">
    <source>
        <dbReference type="ARBA" id="ARBA00007345"/>
    </source>
</evidence>
<dbReference type="PROSITE" id="PS00323">
    <property type="entry name" value="RIBOSOMAL_S19"/>
    <property type="match status" value="1"/>
</dbReference>
<dbReference type="OrthoDB" id="10258210at2759"/>
<dbReference type="InterPro" id="IPR005713">
    <property type="entry name" value="Ribosomal_uS19_euk/arc"/>
</dbReference>
<dbReference type="FunFam" id="3.30.860.10:FF:000002">
    <property type="entry name" value="40S ribosomal protein S15"/>
    <property type="match status" value="1"/>
</dbReference>
<dbReference type="EMBL" id="VLTN01000021">
    <property type="protein sequence ID" value="KAA0152356.1"/>
    <property type="molecule type" value="Genomic_DNA"/>
</dbReference>
<sequence length="172" mass="19561">MADATKPQEDMTEEEILAERRKRAFKKFQFKGKDLDTLLDLSNAELVRLLPARIQRKFRRMAEVGPDAPKVEVRNVLKYTGLLKRLRKSKEECALLDKPKLIRTHLRNAIVLPEMVGCQIAVYNGKQLAVVEVRPEMIGHYLGEFSVTYKPTVHGRPGMALAAANRFVPLHG</sequence>
<gene>
    <name evidence="8" type="ORF">FNF27_01672</name>
    <name evidence="7" type="ORF">FNF28_00589</name>
    <name evidence="5" type="ORF">FNF29_03922</name>
    <name evidence="6" type="ORF">FNF31_00736</name>
</gene>
<dbReference type="EMBL" id="VLTM01000004">
    <property type="protein sequence ID" value="KAA0167801.1"/>
    <property type="molecule type" value="Genomic_DNA"/>
</dbReference>
<dbReference type="GO" id="GO:0022627">
    <property type="term" value="C:cytosolic small ribosomal subunit"/>
    <property type="evidence" value="ECO:0007669"/>
    <property type="project" value="TreeGrafter"/>
</dbReference>
<dbReference type="Proteomes" id="UP000322899">
    <property type="component" value="Unassembled WGS sequence"/>
</dbReference>
<evidence type="ECO:0000313" key="10">
    <source>
        <dbReference type="Proteomes" id="UP000323011"/>
    </source>
</evidence>
<dbReference type="PRINTS" id="PR00975">
    <property type="entry name" value="RIBOSOMALS19"/>
</dbReference>
<evidence type="ECO:0000256" key="3">
    <source>
        <dbReference type="ARBA" id="ARBA00023274"/>
    </source>
</evidence>
<dbReference type="GO" id="GO:0003723">
    <property type="term" value="F:RNA binding"/>
    <property type="evidence" value="ECO:0007669"/>
    <property type="project" value="InterPro"/>
</dbReference>
<dbReference type="PANTHER" id="PTHR11880">
    <property type="entry name" value="RIBOSOMAL PROTEIN S19P FAMILY MEMBER"/>
    <property type="match status" value="1"/>
</dbReference>
<evidence type="ECO:0000256" key="4">
    <source>
        <dbReference type="RuleBase" id="RU003485"/>
    </source>
</evidence>
<name>A0A5A8CH85_CAFRO</name>
<evidence type="ECO:0000313" key="11">
    <source>
        <dbReference type="Proteomes" id="UP000324907"/>
    </source>
</evidence>
<dbReference type="OMA" id="KTHCRDM"/>
<dbReference type="AlphaFoldDB" id="A0A5A8CH85"/>
<reference evidence="9 10" key="1">
    <citation type="submission" date="2019-07" db="EMBL/GenBank/DDBJ databases">
        <title>Genomes of Cafeteria roenbergensis.</title>
        <authorList>
            <person name="Fischer M.G."/>
            <person name="Hackl T."/>
            <person name="Roman M."/>
        </authorList>
    </citation>
    <scope>NUCLEOTIDE SEQUENCE [LARGE SCALE GENOMIC DNA]</scope>
    <source>
        <strain evidence="5 10">BVI</strain>
        <strain evidence="6 12">Cflag</strain>
        <strain evidence="8 9">E4-10P</strain>
        <strain evidence="7 11">RCC970-E3</strain>
    </source>
</reference>
<comment type="similarity">
    <text evidence="1 4">Belongs to the universal ribosomal protein uS19 family.</text>
</comment>
<evidence type="ECO:0000313" key="7">
    <source>
        <dbReference type="EMBL" id="KAA0171656.1"/>
    </source>
</evidence>
<dbReference type="Proteomes" id="UP000323011">
    <property type="component" value="Unassembled WGS sequence"/>
</dbReference>
<dbReference type="GO" id="GO:0006412">
    <property type="term" value="P:translation"/>
    <property type="evidence" value="ECO:0007669"/>
    <property type="project" value="InterPro"/>
</dbReference>
<dbReference type="PIRSF" id="PIRSF002144">
    <property type="entry name" value="Ribosomal_S19"/>
    <property type="match status" value="1"/>
</dbReference>
<dbReference type="EMBL" id="VLTO01000006">
    <property type="protein sequence ID" value="KAA0176850.1"/>
    <property type="molecule type" value="Genomic_DNA"/>
</dbReference>
<keyword evidence="10" id="KW-1185">Reference proteome</keyword>
<dbReference type="Proteomes" id="UP000325113">
    <property type="component" value="Unassembled WGS sequence"/>
</dbReference>
<evidence type="ECO:0000313" key="6">
    <source>
        <dbReference type="EMBL" id="KAA0167801.1"/>
    </source>
</evidence>
<proteinExistence type="inferred from homology"/>
<keyword evidence="2 4" id="KW-0689">Ribosomal protein</keyword>
<evidence type="ECO:0000313" key="8">
    <source>
        <dbReference type="EMBL" id="KAA0176850.1"/>
    </source>
</evidence>
<dbReference type="PANTHER" id="PTHR11880:SF2">
    <property type="entry name" value="SMALL RIBOSOMAL SUBUNIT PROTEIN US19"/>
    <property type="match status" value="1"/>
</dbReference>
<dbReference type="NCBIfam" id="TIGR01025">
    <property type="entry name" value="uS19_arch"/>
    <property type="match status" value="1"/>
</dbReference>
<dbReference type="GO" id="GO:0003735">
    <property type="term" value="F:structural constituent of ribosome"/>
    <property type="evidence" value="ECO:0007669"/>
    <property type="project" value="InterPro"/>
</dbReference>
<dbReference type="GO" id="GO:0000028">
    <property type="term" value="P:ribosomal small subunit assembly"/>
    <property type="evidence" value="ECO:0007669"/>
    <property type="project" value="TreeGrafter"/>
</dbReference>
<accession>A0A5A8CH85</accession>
<evidence type="ECO:0000256" key="2">
    <source>
        <dbReference type="ARBA" id="ARBA00022980"/>
    </source>
</evidence>
<dbReference type="Gene3D" id="3.30.860.10">
    <property type="entry name" value="30s Ribosomal Protein S19, Chain A"/>
    <property type="match status" value="1"/>
</dbReference>
<dbReference type="InterPro" id="IPR023575">
    <property type="entry name" value="Ribosomal_uS19_SF"/>
</dbReference>
<dbReference type="SUPFAM" id="SSF54570">
    <property type="entry name" value="Ribosomal protein S19"/>
    <property type="match status" value="1"/>
</dbReference>
<dbReference type="EMBL" id="VLTL01000005">
    <property type="protein sequence ID" value="KAA0171656.1"/>
    <property type="molecule type" value="Genomic_DNA"/>
</dbReference>
<comment type="caution">
    <text evidence="5">The sequence shown here is derived from an EMBL/GenBank/DDBJ whole genome shotgun (WGS) entry which is preliminary data.</text>
</comment>
<dbReference type="HAMAP" id="MF_00531">
    <property type="entry name" value="Ribosomal_uS19"/>
    <property type="match status" value="1"/>
</dbReference>
<dbReference type="InterPro" id="IPR020934">
    <property type="entry name" value="Ribosomal_uS19_CS"/>
</dbReference>
<evidence type="ECO:0008006" key="13">
    <source>
        <dbReference type="Google" id="ProtNLM"/>
    </source>
</evidence>
<dbReference type="InterPro" id="IPR002222">
    <property type="entry name" value="Ribosomal_uS19"/>
</dbReference>
<keyword evidence="3 4" id="KW-0687">Ribonucleoprotein</keyword>